<keyword evidence="3" id="KW-1185">Reference proteome</keyword>
<name>D2RF34_ARCPA</name>
<dbReference type="KEGG" id="apo:Arcpr_1682"/>
<evidence type="ECO:0000313" key="2">
    <source>
        <dbReference type="EMBL" id="ADB58728.1"/>
    </source>
</evidence>
<feature type="transmembrane region" description="Helical" evidence="1">
    <location>
        <begin position="57"/>
        <end position="75"/>
    </location>
</feature>
<keyword evidence="1" id="KW-0812">Transmembrane</keyword>
<accession>D2RF34</accession>
<dbReference type="PaxDb" id="572546-Arcpr_1682"/>
<proteinExistence type="predicted"/>
<keyword evidence="1" id="KW-1133">Transmembrane helix</keyword>
<feature type="transmembrane region" description="Helical" evidence="1">
    <location>
        <begin position="6"/>
        <end position="27"/>
    </location>
</feature>
<keyword evidence="1" id="KW-0472">Membrane</keyword>
<evidence type="ECO:0000256" key="1">
    <source>
        <dbReference type="SAM" id="Phobius"/>
    </source>
</evidence>
<dbReference type="HOGENOM" id="CLU_2613401_0_0_2"/>
<dbReference type="Proteomes" id="UP000001901">
    <property type="component" value="Chromosome"/>
</dbReference>
<reference evidence="2 3" key="1">
    <citation type="journal article" date="2010" name="Stand. Genomic Sci.">
        <title>Complete genome sequence of Archaeoglobus profundus type strain (AV18).</title>
        <authorList>
            <person name="von Jan M."/>
            <person name="Lapidus A."/>
            <person name="Del Rio T.G."/>
            <person name="Copeland A."/>
            <person name="Tice H."/>
            <person name="Cheng J.F."/>
            <person name="Lucas S."/>
            <person name="Chen F."/>
            <person name="Nolan M."/>
            <person name="Goodwin L."/>
            <person name="Han C."/>
            <person name="Pitluck S."/>
            <person name="Liolios K."/>
            <person name="Ivanova N."/>
            <person name="Mavromatis K."/>
            <person name="Ovchinnikova G."/>
            <person name="Chertkov O."/>
            <person name="Pati A."/>
            <person name="Chen A."/>
            <person name="Palaniappan K."/>
            <person name="Land M."/>
            <person name="Hauser L."/>
            <person name="Chang Y.J."/>
            <person name="Jeffries C.D."/>
            <person name="Saunders E."/>
            <person name="Brettin T."/>
            <person name="Detter J.C."/>
            <person name="Chain P."/>
            <person name="Eichinger K."/>
            <person name="Huber H."/>
            <person name="Spring S."/>
            <person name="Rohde M."/>
            <person name="Goker M."/>
            <person name="Wirth R."/>
            <person name="Woyke T."/>
            <person name="Bristow J."/>
            <person name="Eisen J.A."/>
            <person name="Markowitz V."/>
            <person name="Hugenholtz P."/>
            <person name="Kyrpides N.C."/>
            <person name="Klenk H.P."/>
        </authorList>
    </citation>
    <scope>NUCLEOTIDE SEQUENCE [LARGE SCALE GENOMIC DNA]</scope>
    <source>
        <strain evidence="3">DSM 5631 / JCM 9629 / NBRC 100127 / Av18</strain>
    </source>
</reference>
<organism evidence="2 3">
    <name type="scientific">Archaeoglobus profundus (strain DSM 5631 / JCM 9629 / NBRC 100127 / Av18)</name>
    <dbReference type="NCBI Taxonomy" id="572546"/>
    <lineage>
        <taxon>Archaea</taxon>
        <taxon>Methanobacteriati</taxon>
        <taxon>Methanobacteriota</taxon>
        <taxon>Archaeoglobi</taxon>
        <taxon>Archaeoglobales</taxon>
        <taxon>Archaeoglobaceae</taxon>
        <taxon>Archaeoglobus</taxon>
    </lineage>
</organism>
<sequence>MFLTVFGSTELVFVFVLGFFAFLCVIGNLKVEEASIVFIPLVWGIVADGWLPVWVKAMFVLAIAVVWFMAFLRVVREG</sequence>
<protein>
    <submittedName>
        <fullName evidence="2">Uncharacterized protein</fullName>
    </submittedName>
</protein>
<evidence type="ECO:0000313" key="3">
    <source>
        <dbReference type="Proteomes" id="UP000001901"/>
    </source>
</evidence>
<dbReference type="EMBL" id="CP001857">
    <property type="protein sequence ID" value="ADB58728.1"/>
    <property type="molecule type" value="Genomic_DNA"/>
</dbReference>
<dbReference type="AlphaFoldDB" id="D2RF34"/>
<feature type="transmembrane region" description="Helical" evidence="1">
    <location>
        <begin position="34"/>
        <end position="51"/>
    </location>
</feature>
<dbReference type="STRING" id="572546.Arcpr_1682"/>
<gene>
    <name evidence="2" type="ordered locus">Arcpr_1682</name>
</gene>